<protein>
    <submittedName>
        <fullName evidence="2">Uncharacterized protein</fullName>
    </submittedName>
</protein>
<dbReference type="AlphaFoldDB" id="A0A2R6NIE3"/>
<dbReference type="EMBL" id="MLYV02001209">
    <property type="protein sequence ID" value="PSR72165.1"/>
    <property type="molecule type" value="Genomic_DNA"/>
</dbReference>
<evidence type="ECO:0000313" key="3">
    <source>
        <dbReference type="Proteomes" id="UP000186601"/>
    </source>
</evidence>
<name>A0A2R6NIE3_9APHY</name>
<accession>A0A2R6NIE3</accession>
<dbReference type="SUPFAM" id="SSF51556">
    <property type="entry name" value="Metallo-dependent hydrolases"/>
    <property type="match status" value="1"/>
</dbReference>
<comment type="caution">
    <text evidence="2">The sequence shown here is derived from an EMBL/GenBank/DDBJ whole genome shotgun (WGS) entry which is preliminary data.</text>
</comment>
<evidence type="ECO:0000256" key="1">
    <source>
        <dbReference type="SAM" id="MobiDB-lite"/>
    </source>
</evidence>
<organism evidence="2 3">
    <name type="scientific">Hermanssonia centrifuga</name>
    <dbReference type="NCBI Taxonomy" id="98765"/>
    <lineage>
        <taxon>Eukaryota</taxon>
        <taxon>Fungi</taxon>
        <taxon>Dikarya</taxon>
        <taxon>Basidiomycota</taxon>
        <taxon>Agaricomycotina</taxon>
        <taxon>Agaricomycetes</taxon>
        <taxon>Polyporales</taxon>
        <taxon>Meruliaceae</taxon>
        <taxon>Hermanssonia</taxon>
    </lineage>
</organism>
<dbReference type="STRING" id="98765.A0A2R6NIE3"/>
<feature type="compositionally biased region" description="Pro residues" evidence="1">
    <location>
        <begin position="1"/>
        <end position="11"/>
    </location>
</feature>
<sequence>MSSAIPPPLPSPGVGARRKGPKSLPKLPLSAFTPPNTGTSDQFPLAPSPSSIQPVKIIDAHVVAQNGDLSRWVQEAGQALGGRMGGVVLALTGAEPAEVEKTLEILSSTPPKTPVLAVLVPYSLEQGAPTDPPAYLTPEPSSGPKIILSAVYTKYSPQAVDALQWALEKGFTVDIDIETNLRAGEGAWEDLEEFLVKAIPQAPKGKIILSNILPPPDDLSLPIVKLLTHPTYQDYQSQTAALSLYANVSIKFLPPSWGSPTPASGEVRSADTLDKKEWKRRIKMYIGPAVEAFGYERIVFGSSPSPSSRGTSNAGDWFELARESFAELGTEQEDIDAVFFGNAQRVYSL</sequence>
<dbReference type="PANTHER" id="PTHR43569:SF2">
    <property type="entry name" value="AMIDOHYDROLASE-RELATED DOMAIN-CONTAINING PROTEIN"/>
    <property type="match status" value="1"/>
</dbReference>
<keyword evidence="3" id="KW-1185">Reference proteome</keyword>
<feature type="compositionally biased region" description="Polar residues" evidence="1">
    <location>
        <begin position="33"/>
        <end position="48"/>
    </location>
</feature>
<reference evidence="2 3" key="1">
    <citation type="submission" date="2018-02" db="EMBL/GenBank/DDBJ databases">
        <title>Genome sequence of the basidiomycete white-rot fungus Phlebia centrifuga.</title>
        <authorList>
            <person name="Granchi Z."/>
            <person name="Peng M."/>
            <person name="de Vries R.P."/>
            <person name="Hilden K."/>
            <person name="Makela M.R."/>
            <person name="Grigoriev I."/>
            <person name="Riley R."/>
        </authorList>
    </citation>
    <scope>NUCLEOTIDE SEQUENCE [LARGE SCALE GENOMIC DNA]</scope>
    <source>
        <strain evidence="2 3">FBCC195</strain>
    </source>
</reference>
<feature type="region of interest" description="Disordered" evidence="1">
    <location>
        <begin position="1"/>
        <end position="48"/>
    </location>
</feature>
<dbReference type="OrthoDB" id="2135488at2759"/>
<dbReference type="InterPro" id="IPR032466">
    <property type="entry name" value="Metal_Hydrolase"/>
</dbReference>
<gene>
    <name evidence="2" type="ORF">PHLCEN_2v11957</name>
</gene>
<dbReference type="Proteomes" id="UP000186601">
    <property type="component" value="Unassembled WGS sequence"/>
</dbReference>
<dbReference type="PANTHER" id="PTHR43569">
    <property type="entry name" value="AMIDOHYDROLASE"/>
    <property type="match status" value="1"/>
</dbReference>
<evidence type="ECO:0000313" key="2">
    <source>
        <dbReference type="EMBL" id="PSR72165.1"/>
    </source>
</evidence>
<proteinExistence type="predicted"/>
<dbReference type="InterPro" id="IPR052350">
    <property type="entry name" value="Metallo-dep_Lactonases"/>
</dbReference>
<dbReference type="Gene3D" id="3.20.20.140">
    <property type="entry name" value="Metal-dependent hydrolases"/>
    <property type="match status" value="1"/>
</dbReference>